<accession>A0ABN3KGS3</accession>
<dbReference type="Gene3D" id="3.10.129.10">
    <property type="entry name" value="Hotdog Thioesterase"/>
    <property type="match status" value="1"/>
</dbReference>
<organism evidence="1 2">
    <name type="scientific">Actinomadura vinacea</name>
    <dbReference type="NCBI Taxonomy" id="115336"/>
    <lineage>
        <taxon>Bacteria</taxon>
        <taxon>Bacillati</taxon>
        <taxon>Actinomycetota</taxon>
        <taxon>Actinomycetes</taxon>
        <taxon>Streptosporangiales</taxon>
        <taxon>Thermomonosporaceae</taxon>
        <taxon>Actinomadura</taxon>
    </lineage>
</organism>
<gene>
    <name evidence="1" type="ORF">GCM10010191_94730</name>
</gene>
<name>A0ABN3KGS3_9ACTN</name>
<protein>
    <submittedName>
        <fullName evidence="1">Thioesterase family protein</fullName>
    </submittedName>
</protein>
<dbReference type="SUPFAM" id="SSF54637">
    <property type="entry name" value="Thioesterase/thiol ester dehydrase-isomerase"/>
    <property type="match status" value="1"/>
</dbReference>
<dbReference type="CDD" id="cd00586">
    <property type="entry name" value="4HBT"/>
    <property type="match status" value="1"/>
</dbReference>
<dbReference type="EMBL" id="BAAARW010000050">
    <property type="protein sequence ID" value="GAA2459507.1"/>
    <property type="molecule type" value="Genomic_DNA"/>
</dbReference>
<evidence type="ECO:0000313" key="2">
    <source>
        <dbReference type="Proteomes" id="UP001501231"/>
    </source>
</evidence>
<sequence length="138" mass="15789">MTDEQPERAGFTHQIRVRYGDCDMQGVVFNPNYFAYLDDTMDMWLQAVLSDGYLPNEFDYMVKKASIEWDSPARVHDVVDLRPQVTRWGRSSFEVEVHMAVAGRRIGIAEFVFISIRPGEHESPTPVPVPEKVRAALS</sequence>
<keyword evidence="2" id="KW-1185">Reference proteome</keyword>
<dbReference type="InterPro" id="IPR029069">
    <property type="entry name" value="HotDog_dom_sf"/>
</dbReference>
<dbReference type="Proteomes" id="UP001501231">
    <property type="component" value="Unassembled WGS sequence"/>
</dbReference>
<comment type="caution">
    <text evidence="1">The sequence shown here is derived from an EMBL/GenBank/DDBJ whole genome shotgun (WGS) entry which is preliminary data.</text>
</comment>
<dbReference type="Pfam" id="PF13279">
    <property type="entry name" value="4HBT_2"/>
    <property type="match status" value="1"/>
</dbReference>
<evidence type="ECO:0000313" key="1">
    <source>
        <dbReference type="EMBL" id="GAA2459507.1"/>
    </source>
</evidence>
<proteinExistence type="predicted"/>
<reference evidence="1 2" key="1">
    <citation type="journal article" date="2019" name="Int. J. Syst. Evol. Microbiol.">
        <title>The Global Catalogue of Microorganisms (GCM) 10K type strain sequencing project: providing services to taxonomists for standard genome sequencing and annotation.</title>
        <authorList>
            <consortium name="The Broad Institute Genomics Platform"/>
            <consortium name="The Broad Institute Genome Sequencing Center for Infectious Disease"/>
            <person name="Wu L."/>
            <person name="Ma J."/>
        </authorList>
    </citation>
    <scope>NUCLEOTIDE SEQUENCE [LARGE SCALE GENOMIC DNA]</scope>
    <source>
        <strain evidence="1 2">JCM 3325</strain>
    </source>
</reference>
<dbReference type="RefSeq" id="WP_344598657.1">
    <property type="nucleotide sequence ID" value="NZ_BAAARW010000050.1"/>
</dbReference>